<sequence>MPVPCRNCPLRRCDIFAPVTEQELAFLQRFKSGELKVAPGMQLLMEGSNSPQLYTVLAGQGLRYKTFASGRRQVLNFVFPGDFLGLQAGMMGEMHHSVEATTEMVLCVFDRKEFFNIFRHHPERAYDITWLAATEEHFLGETLATVGQLPAVARMAWALMRLFNRAEALGMTTGDSFPMPYRQQDLADALGLSLVHTNKTLARLRDHQIASWHDGHIKIHSHAGLAESAGEEAGESAWMTRPLI</sequence>
<dbReference type="GO" id="GO:0003677">
    <property type="term" value="F:DNA binding"/>
    <property type="evidence" value="ECO:0007669"/>
    <property type="project" value="UniProtKB-KW"/>
</dbReference>
<accession>Q2CIT7</accession>
<evidence type="ECO:0000313" key="5">
    <source>
        <dbReference type="EMBL" id="EAR52502.1"/>
    </source>
</evidence>
<evidence type="ECO:0000256" key="2">
    <source>
        <dbReference type="ARBA" id="ARBA00023125"/>
    </source>
</evidence>
<dbReference type="Gene3D" id="2.60.120.10">
    <property type="entry name" value="Jelly Rolls"/>
    <property type="match status" value="1"/>
</dbReference>
<dbReference type="Gene3D" id="1.10.10.10">
    <property type="entry name" value="Winged helix-like DNA-binding domain superfamily/Winged helix DNA-binding domain"/>
    <property type="match status" value="1"/>
</dbReference>
<dbReference type="STRING" id="314256.OG2516_05323"/>
<dbReference type="EMBL" id="AAOT01000003">
    <property type="protein sequence ID" value="EAR52502.1"/>
    <property type="molecule type" value="Genomic_DNA"/>
</dbReference>
<keyword evidence="1" id="KW-0805">Transcription regulation</keyword>
<dbReference type="CDD" id="cd00038">
    <property type="entry name" value="CAP_ED"/>
    <property type="match status" value="1"/>
</dbReference>
<evidence type="ECO:0000256" key="3">
    <source>
        <dbReference type="ARBA" id="ARBA00023163"/>
    </source>
</evidence>
<dbReference type="SUPFAM" id="SSF46785">
    <property type="entry name" value="Winged helix' DNA-binding domain"/>
    <property type="match status" value="1"/>
</dbReference>
<dbReference type="Pfam" id="PF00027">
    <property type="entry name" value="cNMP_binding"/>
    <property type="match status" value="1"/>
</dbReference>
<protein>
    <submittedName>
        <fullName evidence="5">Crp-Fnr family transciptional regulator</fullName>
    </submittedName>
</protein>
<dbReference type="eggNOG" id="COG0664">
    <property type="taxonomic scope" value="Bacteria"/>
</dbReference>
<dbReference type="OrthoDB" id="7584044at2"/>
<dbReference type="InterPro" id="IPR014710">
    <property type="entry name" value="RmlC-like_jellyroll"/>
</dbReference>
<feature type="domain" description="HTH crp-type" evidence="4">
    <location>
        <begin position="149"/>
        <end position="223"/>
    </location>
</feature>
<dbReference type="HOGENOM" id="CLU_075053_0_0_5"/>
<organism evidence="5 6">
    <name type="scientific">Oceanicola granulosus (strain ATCC BAA-861 / DSM 15982 / KCTC 12143 / HTCC2516)</name>
    <dbReference type="NCBI Taxonomy" id="314256"/>
    <lineage>
        <taxon>Bacteria</taxon>
        <taxon>Pseudomonadati</taxon>
        <taxon>Pseudomonadota</taxon>
        <taxon>Alphaproteobacteria</taxon>
        <taxon>Rhodobacterales</taxon>
        <taxon>Roseobacteraceae</taxon>
        <taxon>Oceanicola</taxon>
    </lineage>
</organism>
<dbReference type="Proteomes" id="UP000003635">
    <property type="component" value="Unassembled WGS sequence"/>
</dbReference>
<dbReference type="RefSeq" id="WP_007254592.1">
    <property type="nucleotide sequence ID" value="NZ_CH724107.1"/>
</dbReference>
<dbReference type="InterPro" id="IPR012318">
    <property type="entry name" value="HTH_CRP"/>
</dbReference>
<keyword evidence="3" id="KW-0804">Transcription</keyword>
<dbReference type="InterPro" id="IPR036388">
    <property type="entry name" value="WH-like_DNA-bd_sf"/>
</dbReference>
<reference evidence="5 6" key="1">
    <citation type="journal article" date="2010" name="J. Bacteriol.">
        <title>Genome sequences of Oceanicola granulosus HTCC2516(T) and Oceanicola batsensis HTCC2597(TDelta).</title>
        <authorList>
            <person name="Thrash J.C."/>
            <person name="Cho J.C."/>
            <person name="Vergin K.L."/>
            <person name="Giovannoni S.J."/>
        </authorList>
    </citation>
    <scope>NUCLEOTIDE SEQUENCE [LARGE SCALE GENOMIC DNA]</scope>
    <source>
        <strain evidence="6">ATCC BAA-861 / DSM 15982 / KCTC 12143 / HTCC2516</strain>
    </source>
</reference>
<keyword evidence="2" id="KW-0238">DNA-binding</keyword>
<evidence type="ECO:0000256" key="1">
    <source>
        <dbReference type="ARBA" id="ARBA00023015"/>
    </source>
</evidence>
<evidence type="ECO:0000313" key="6">
    <source>
        <dbReference type="Proteomes" id="UP000003635"/>
    </source>
</evidence>
<dbReference type="InterPro" id="IPR018490">
    <property type="entry name" value="cNMP-bd_dom_sf"/>
</dbReference>
<dbReference type="SMART" id="SM00419">
    <property type="entry name" value="HTH_CRP"/>
    <property type="match status" value="1"/>
</dbReference>
<keyword evidence="6" id="KW-1185">Reference proteome</keyword>
<comment type="caution">
    <text evidence="5">The sequence shown here is derived from an EMBL/GenBank/DDBJ whole genome shotgun (WGS) entry which is preliminary data.</text>
</comment>
<gene>
    <name evidence="5" type="ORF">OG2516_05323</name>
</gene>
<dbReference type="AlphaFoldDB" id="Q2CIT7"/>
<name>Q2CIT7_OCEGH</name>
<proteinExistence type="predicted"/>
<dbReference type="GO" id="GO:0006355">
    <property type="term" value="P:regulation of DNA-templated transcription"/>
    <property type="evidence" value="ECO:0007669"/>
    <property type="project" value="InterPro"/>
</dbReference>
<dbReference type="SUPFAM" id="SSF51206">
    <property type="entry name" value="cAMP-binding domain-like"/>
    <property type="match status" value="1"/>
</dbReference>
<dbReference type="PROSITE" id="PS51063">
    <property type="entry name" value="HTH_CRP_2"/>
    <property type="match status" value="1"/>
</dbReference>
<dbReference type="Pfam" id="PF13545">
    <property type="entry name" value="HTH_Crp_2"/>
    <property type="match status" value="1"/>
</dbReference>
<dbReference type="InterPro" id="IPR000595">
    <property type="entry name" value="cNMP-bd_dom"/>
</dbReference>
<dbReference type="InterPro" id="IPR036390">
    <property type="entry name" value="WH_DNA-bd_sf"/>
</dbReference>
<evidence type="ECO:0000259" key="4">
    <source>
        <dbReference type="PROSITE" id="PS51063"/>
    </source>
</evidence>